<dbReference type="InterPro" id="IPR036468">
    <property type="entry name" value="AHSP_sf"/>
</dbReference>
<evidence type="ECO:0000256" key="4">
    <source>
        <dbReference type="ARBA" id="ARBA00061424"/>
    </source>
</evidence>
<keyword evidence="2" id="KW-0963">Cytoplasm</keyword>
<evidence type="ECO:0000256" key="7">
    <source>
        <dbReference type="ARBA" id="ARBA00079289"/>
    </source>
</evidence>
<comment type="similarity">
    <text evidence="4">Belongs to the AHSP family.</text>
</comment>
<dbReference type="GO" id="GO:0030218">
    <property type="term" value="P:erythrocyte differentiation"/>
    <property type="evidence" value="ECO:0007669"/>
    <property type="project" value="InterPro"/>
</dbReference>
<sequence length="102" mass="11727">MALLPANKDLISTGMKEFNALLNQQVFSDPPVSEEAMVTMVNDWVNFYINYYKQQMTGEEQEQDRALEELRQELNTLSVPFLAKYRAFLKSFDLTKSPPAST</sequence>
<dbReference type="Ensembl" id="ENSMLUT00000006210.2">
    <property type="protein sequence ID" value="ENSMLUP00000005673.2"/>
    <property type="gene ID" value="ENSMLUG00000006210.2"/>
</dbReference>
<dbReference type="InParanoid" id="G1P6I0"/>
<evidence type="ECO:0000256" key="1">
    <source>
        <dbReference type="ARBA" id="ARBA00004496"/>
    </source>
</evidence>
<dbReference type="PANTHER" id="PTHR15914">
    <property type="entry name" value="ALPHA-HEMOGLOBIN-STABILIZING PROTEIN"/>
    <property type="match status" value="1"/>
</dbReference>
<evidence type="ECO:0000313" key="8">
    <source>
        <dbReference type="Ensembl" id="ENSMLUP00000005673.2"/>
    </source>
</evidence>
<dbReference type="Gene3D" id="1.20.58.420">
    <property type="entry name" value="AHSP"/>
    <property type="match status" value="1"/>
</dbReference>
<evidence type="ECO:0000256" key="3">
    <source>
        <dbReference type="ARBA" id="ARBA00023186"/>
    </source>
</evidence>
<gene>
    <name evidence="8" type="primary">AHSP</name>
</gene>
<protein>
    <recommendedName>
        <fullName evidence="6">Alpha-hemoglobin-stabilizing protein</fullName>
    </recommendedName>
    <alternativeName>
        <fullName evidence="7">Erythroid-associated factor</fullName>
    </alternativeName>
</protein>
<proteinExistence type="inferred from homology"/>
<evidence type="ECO:0000313" key="9">
    <source>
        <dbReference type="Proteomes" id="UP000001074"/>
    </source>
</evidence>
<dbReference type="FunCoup" id="G1P6I0">
    <property type="interactions" value="9"/>
</dbReference>
<dbReference type="STRING" id="59463.ENSMLUP00000005673"/>
<evidence type="ECO:0000256" key="5">
    <source>
        <dbReference type="ARBA" id="ARBA00066302"/>
    </source>
</evidence>
<comment type="subunit">
    <text evidence="5">Monomer. Forms a heterodimer with free alpha-hemoglobin. Does not bind beta-hemoglobin nor alpha(2)beta(2) hemoglobin A.</text>
</comment>
<dbReference type="Pfam" id="PF09236">
    <property type="entry name" value="AHSP"/>
    <property type="match status" value="1"/>
</dbReference>
<dbReference type="AlphaFoldDB" id="G1P6I0"/>
<dbReference type="InterPro" id="IPR015317">
    <property type="entry name" value="A_Hb_stabilising_prot"/>
</dbReference>
<reference evidence="8 9" key="1">
    <citation type="journal article" date="2011" name="Nature">
        <title>A high-resolution map of human evolutionary constraint using 29 mammals.</title>
        <authorList>
            <person name="Lindblad-Toh K."/>
            <person name="Garber M."/>
            <person name="Zuk O."/>
            <person name="Lin M.F."/>
            <person name="Parker B.J."/>
            <person name="Washietl S."/>
            <person name="Kheradpour P."/>
            <person name="Ernst J."/>
            <person name="Jordan G."/>
            <person name="Mauceli E."/>
            <person name="Ward L.D."/>
            <person name="Lowe C.B."/>
            <person name="Holloway A.K."/>
            <person name="Clamp M."/>
            <person name="Gnerre S."/>
            <person name="Alfoldi J."/>
            <person name="Beal K."/>
            <person name="Chang J."/>
            <person name="Clawson H."/>
            <person name="Cuff J."/>
            <person name="Di Palma F."/>
            <person name="Fitzgerald S."/>
            <person name="Flicek P."/>
            <person name="Guttman M."/>
            <person name="Hubisz M.J."/>
            <person name="Jaffe D.B."/>
            <person name="Jungreis I."/>
            <person name="Kent W.J."/>
            <person name="Kostka D."/>
            <person name="Lara M."/>
            <person name="Martins A.L."/>
            <person name="Massingham T."/>
            <person name="Moltke I."/>
            <person name="Raney B.J."/>
            <person name="Rasmussen M.D."/>
            <person name="Robinson J."/>
            <person name="Stark A."/>
            <person name="Vilella A.J."/>
            <person name="Wen J."/>
            <person name="Xie X."/>
            <person name="Zody M.C."/>
            <person name="Baldwin J."/>
            <person name="Bloom T."/>
            <person name="Chin C.W."/>
            <person name="Heiman D."/>
            <person name="Nicol R."/>
            <person name="Nusbaum C."/>
            <person name="Young S."/>
            <person name="Wilkinson J."/>
            <person name="Worley K.C."/>
            <person name="Kovar C.L."/>
            <person name="Muzny D.M."/>
            <person name="Gibbs R.A."/>
            <person name="Cree A."/>
            <person name="Dihn H.H."/>
            <person name="Fowler G."/>
            <person name="Jhangiani S."/>
            <person name="Joshi V."/>
            <person name="Lee S."/>
            <person name="Lewis L.R."/>
            <person name="Nazareth L.V."/>
            <person name="Okwuonu G."/>
            <person name="Santibanez J."/>
            <person name="Warren W.C."/>
            <person name="Mardis E.R."/>
            <person name="Weinstock G.M."/>
            <person name="Wilson R.K."/>
            <person name="Delehaunty K."/>
            <person name="Dooling D."/>
            <person name="Fronik C."/>
            <person name="Fulton L."/>
            <person name="Fulton B."/>
            <person name="Graves T."/>
            <person name="Minx P."/>
            <person name="Sodergren E."/>
            <person name="Birney E."/>
            <person name="Margulies E.H."/>
            <person name="Herrero J."/>
            <person name="Green E.D."/>
            <person name="Haussler D."/>
            <person name="Siepel A."/>
            <person name="Goldman N."/>
            <person name="Pollard K.S."/>
            <person name="Pedersen J.S."/>
            <person name="Lander E.S."/>
            <person name="Kellis M."/>
        </authorList>
    </citation>
    <scope>NUCLEOTIDE SEQUENCE [LARGE SCALE GENOMIC DNA]</scope>
</reference>
<accession>G1P6I0</accession>
<dbReference type="SUPFAM" id="SSF109751">
    <property type="entry name" value="Alpha-hemoglobin stabilizing protein AHSP"/>
    <property type="match status" value="1"/>
</dbReference>
<dbReference type="GO" id="GO:0006457">
    <property type="term" value="P:protein folding"/>
    <property type="evidence" value="ECO:0007669"/>
    <property type="project" value="InterPro"/>
</dbReference>
<dbReference type="FunFam" id="1.20.58.420:FF:000002">
    <property type="entry name" value="Alpha-hemoglobin-stabilizing protein"/>
    <property type="match status" value="1"/>
</dbReference>
<dbReference type="EMBL" id="AAPE02050895">
    <property type="status" value="NOT_ANNOTATED_CDS"/>
    <property type="molecule type" value="Genomic_DNA"/>
</dbReference>
<name>G1P6I0_MYOLU</name>
<dbReference type="GO" id="GO:0005737">
    <property type="term" value="C:cytoplasm"/>
    <property type="evidence" value="ECO:0007669"/>
    <property type="project" value="UniProtKB-SubCell"/>
</dbReference>
<evidence type="ECO:0000256" key="2">
    <source>
        <dbReference type="ARBA" id="ARBA00022490"/>
    </source>
</evidence>
<keyword evidence="9" id="KW-1185">Reference proteome</keyword>
<dbReference type="OMA" id="DWIKFYL"/>
<dbReference type="GO" id="GO:0050821">
    <property type="term" value="P:protein stabilization"/>
    <property type="evidence" value="ECO:0007669"/>
    <property type="project" value="InterPro"/>
</dbReference>
<reference evidence="8" key="2">
    <citation type="submission" date="2025-08" db="UniProtKB">
        <authorList>
            <consortium name="Ensembl"/>
        </authorList>
    </citation>
    <scope>IDENTIFICATION</scope>
</reference>
<dbReference type="PANTHER" id="PTHR15914:SF0">
    <property type="entry name" value="ALPHA-HEMOGLOBIN-STABILIZING PROTEIN"/>
    <property type="match status" value="1"/>
</dbReference>
<comment type="subcellular location">
    <subcellularLocation>
        <location evidence="1">Cytoplasm</location>
    </subcellularLocation>
</comment>
<organism evidence="8 9">
    <name type="scientific">Myotis lucifugus</name>
    <name type="common">Little brown bat</name>
    <dbReference type="NCBI Taxonomy" id="59463"/>
    <lineage>
        <taxon>Eukaryota</taxon>
        <taxon>Metazoa</taxon>
        <taxon>Chordata</taxon>
        <taxon>Craniata</taxon>
        <taxon>Vertebrata</taxon>
        <taxon>Euteleostomi</taxon>
        <taxon>Mammalia</taxon>
        <taxon>Eutheria</taxon>
        <taxon>Laurasiatheria</taxon>
        <taxon>Chiroptera</taxon>
        <taxon>Yangochiroptera</taxon>
        <taxon>Vespertilionidae</taxon>
        <taxon>Myotis</taxon>
    </lineage>
</organism>
<keyword evidence="3" id="KW-0143">Chaperone</keyword>
<dbReference type="HOGENOM" id="CLU_188032_0_0_1"/>
<dbReference type="GeneTree" id="ENSGT00390000003648"/>
<dbReference type="SMR" id="G1P6I0"/>
<dbReference type="GO" id="GO:0030492">
    <property type="term" value="F:hemoglobin binding"/>
    <property type="evidence" value="ECO:0007669"/>
    <property type="project" value="InterPro"/>
</dbReference>
<reference evidence="8" key="3">
    <citation type="submission" date="2025-09" db="UniProtKB">
        <authorList>
            <consortium name="Ensembl"/>
        </authorList>
    </citation>
    <scope>IDENTIFICATION</scope>
</reference>
<evidence type="ECO:0000256" key="6">
    <source>
        <dbReference type="ARBA" id="ARBA00072174"/>
    </source>
</evidence>
<dbReference type="Proteomes" id="UP000001074">
    <property type="component" value="Unassembled WGS sequence"/>
</dbReference>
<dbReference type="eggNOG" id="ENOG502SXDF">
    <property type="taxonomic scope" value="Eukaryota"/>
</dbReference>